<dbReference type="AlphaFoldDB" id="A0A936ZIQ3"/>
<reference evidence="1" key="1">
    <citation type="submission" date="2021-01" db="EMBL/GenBank/DDBJ databases">
        <title>Microvirga sp.</title>
        <authorList>
            <person name="Kim M.K."/>
        </authorList>
    </citation>
    <scope>NUCLEOTIDE SEQUENCE</scope>
    <source>
        <strain evidence="1">5420S-16</strain>
    </source>
</reference>
<dbReference type="PANTHER" id="PTHR14097">
    <property type="entry name" value="OXIDOREDUCTASE HTATIP2"/>
    <property type="match status" value="1"/>
</dbReference>
<dbReference type="PANTHER" id="PTHR14097:SF7">
    <property type="entry name" value="OXIDOREDUCTASE HTATIP2"/>
    <property type="match status" value="1"/>
</dbReference>
<sequence length="210" mass="23012">MTTLMLVGATGLVGGAVLLQAQSDARVARIVAPIRRELPPHPKLENPLVDFEHLPADAPWWAADGVICTLGTTIRKAGSQEAFRRVDHDYPLAVARFARQHGAQAFALNSATGADPGSRFFYNRVKGEVEAALRGLGFPSLTIVRPALIGSDREEFRPAEFMAMRVLRLAERLLPRRYRIVPHEHIARVLLEAAVTAPCGEHIIESDAII</sequence>
<dbReference type="Proteomes" id="UP000605848">
    <property type="component" value="Unassembled WGS sequence"/>
</dbReference>
<proteinExistence type="predicted"/>
<dbReference type="EMBL" id="JAEQMY010000048">
    <property type="protein sequence ID" value="MBL0406685.1"/>
    <property type="molecule type" value="Genomic_DNA"/>
</dbReference>
<comment type="caution">
    <text evidence="1">The sequence shown here is derived from an EMBL/GenBank/DDBJ whole genome shotgun (WGS) entry which is preliminary data.</text>
</comment>
<dbReference type="RefSeq" id="WP_202063551.1">
    <property type="nucleotide sequence ID" value="NZ_JAEQMY010000048.1"/>
</dbReference>
<protein>
    <submittedName>
        <fullName evidence="1">NAD-dependent dehydratase</fullName>
    </submittedName>
</protein>
<gene>
    <name evidence="1" type="ORF">JKG68_22300</name>
</gene>
<dbReference type="InterPro" id="IPR036291">
    <property type="entry name" value="NAD(P)-bd_dom_sf"/>
</dbReference>
<evidence type="ECO:0000313" key="2">
    <source>
        <dbReference type="Proteomes" id="UP000605848"/>
    </source>
</evidence>
<name>A0A936ZIQ3_9HYPH</name>
<organism evidence="1 2">
    <name type="scientific">Microvirga aerilata</name>
    <dbReference type="NCBI Taxonomy" id="670292"/>
    <lineage>
        <taxon>Bacteria</taxon>
        <taxon>Pseudomonadati</taxon>
        <taxon>Pseudomonadota</taxon>
        <taxon>Alphaproteobacteria</taxon>
        <taxon>Hyphomicrobiales</taxon>
        <taxon>Methylobacteriaceae</taxon>
        <taxon>Microvirga</taxon>
    </lineage>
</organism>
<accession>A0A936ZIQ3</accession>
<dbReference type="Gene3D" id="3.40.50.720">
    <property type="entry name" value="NAD(P)-binding Rossmann-like Domain"/>
    <property type="match status" value="1"/>
</dbReference>
<keyword evidence="2" id="KW-1185">Reference proteome</keyword>
<evidence type="ECO:0000313" key="1">
    <source>
        <dbReference type="EMBL" id="MBL0406685.1"/>
    </source>
</evidence>
<dbReference type="SUPFAM" id="SSF51735">
    <property type="entry name" value="NAD(P)-binding Rossmann-fold domains"/>
    <property type="match status" value="1"/>
</dbReference>